<protein>
    <submittedName>
        <fullName evidence="2">Uncharacterized protein</fullName>
    </submittedName>
</protein>
<reference evidence="3" key="1">
    <citation type="journal article" date="2019" name="Int. J. Syst. Evol. Microbiol.">
        <title>The Global Catalogue of Microorganisms (GCM) 10K type strain sequencing project: providing services to taxonomists for standard genome sequencing and annotation.</title>
        <authorList>
            <consortium name="The Broad Institute Genomics Platform"/>
            <consortium name="The Broad Institute Genome Sequencing Center for Infectious Disease"/>
            <person name="Wu L."/>
            <person name="Ma J."/>
        </authorList>
    </citation>
    <scope>NUCLEOTIDE SEQUENCE [LARGE SCALE GENOMIC DNA]</scope>
    <source>
        <strain evidence="3">JCM 14307</strain>
    </source>
</reference>
<gene>
    <name evidence="2" type="ORF">GCM10009745_80370</name>
</gene>
<organism evidence="2 3">
    <name type="scientific">Kribbella yunnanensis</name>
    <dbReference type="NCBI Taxonomy" id="190194"/>
    <lineage>
        <taxon>Bacteria</taxon>
        <taxon>Bacillati</taxon>
        <taxon>Actinomycetota</taxon>
        <taxon>Actinomycetes</taxon>
        <taxon>Propionibacteriales</taxon>
        <taxon>Kribbellaceae</taxon>
        <taxon>Kribbella</taxon>
    </lineage>
</organism>
<comment type="caution">
    <text evidence="2">The sequence shown here is derived from an EMBL/GenBank/DDBJ whole genome shotgun (WGS) entry which is preliminary data.</text>
</comment>
<evidence type="ECO:0000313" key="3">
    <source>
        <dbReference type="Proteomes" id="UP001500280"/>
    </source>
</evidence>
<accession>A0ABP4V7V4</accession>
<proteinExistence type="predicted"/>
<feature type="region of interest" description="Disordered" evidence="1">
    <location>
        <begin position="85"/>
        <end position="104"/>
    </location>
</feature>
<dbReference type="Proteomes" id="UP001500280">
    <property type="component" value="Unassembled WGS sequence"/>
</dbReference>
<evidence type="ECO:0000256" key="1">
    <source>
        <dbReference type="SAM" id="MobiDB-lite"/>
    </source>
</evidence>
<sequence length="104" mass="11604">MRQEHSAISSCVDQPLGIGQLSRQKIIQARQRCFAIIRLRLPELDPQALIQFFCDLLTDLWKPLFSETPSQRRGNACSVVKQVGGAVATGKSSNQARDRQTHAD</sequence>
<keyword evidence="3" id="KW-1185">Reference proteome</keyword>
<dbReference type="EMBL" id="BAAANF010000031">
    <property type="protein sequence ID" value="GAA1719319.1"/>
    <property type="molecule type" value="Genomic_DNA"/>
</dbReference>
<name>A0ABP4V7V4_9ACTN</name>
<evidence type="ECO:0000313" key="2">
    <source>
        <dbReference type="EMBL" id="GAA1719319.1"/>
    </source>
</evidence>